<evidence type="ECO:0000256" key="10">
    <source>
        <dbReference type="ARBA" id="ARBA00023163"/>
    </source>
</evidence>
<organism evidence="17 18">
    <name type="scientific">Gopherus agassizii</name>
    <name type="common">Agassiz's desert tortoise</name>
    <dbReference type="NCBI Taxonomy" id="38772"/>
    <lineage>
        <taxon>Eukaryota</taxon>
        <taxon>Metazoa</taxon>
        <taxon>Chordata</taxon>
        <taxon>Craniata</taxon>
        <taxon>Vertebrata</taxon>
        <taxon>Euteleostomi</taxon>
        <taxon>Archelosauria</taxon>
        <taxon>Testudinata</taxon>
        <taxon>Testudines</taxon>
        <taxon>Cryptodira</taxon>
        <taxon>Durocryptodira</taxon>
        <taxon>Testudinoidea</taxon>
        <taxon>Testudinidae</taxon>
        <taxon>Gopherus</taxon>
    </lineage>
</organism>
<feature type="domain" description="C2H2-type" evidence="16">
    <location>
        <begin position="326"/>
        <end position="353"/>
    </location>
</feature>
<dbReference type="Pfam" id="PF00096">
    <property type="entry name" value="zf-C2H2"/>
    <property type="match status" value="4"/>
</dbReference>
<evidence type="ECO:0000256" key="2">
    <source>
        <dbReference type="ARBA" id="ARBA00022491"/>
    </source>
</evidence>
<feature type="domain" description="C2H2-type" evidence="16">
    <location>
        <begin position="383"/>
        <end position="410"/>
    </location>
</feature>
<keyword evidence="3" id="KW-0479">Metal-binding</keyword>
<dbReference type="STRING" id="38772.ENSGAGP00000001455"/>
<keyword evidence="11" id="KW-0539">Nucleus</keyword>
<keyword evidence="8" id="KW-0238">DNA-binding</keyword>
<evidence type="ECO:0000256" key="3">
    <source>
        <dbReference type="ARBA" id="ARBA00022723"/>
    </source>
</evidence>
<dbReference type="PROSITE" id="PS50157">
    <property type="entry name" value="ZINC_FINGER_C2H2_2"/>
    <property type="match status" value="11"/>
</dbReference>
<dbReference type="FunFam" id="3.30.160.60:FF:000049">
    <property type="entry name" value="transcriptional repressor CTCF isoform X1"/>
    <property type="match status" value="2"/>
</dbReference>
<evidence type="ECO:0000313" key="17">
    <source>
        <dbReference type="Ensembl" id="ENSGAGP00000001455.1"/>
    </source>
</evidence>
<evidence type="ECO:0000256" key="13">
    <source>
        <dbReference type="ARBA" id="ARBA00079129"/>
    </source>
</evidence>
<dbReference type="FunFam" id="3.30.160.60:FF:000901">
    <property type="entry name" value="CCCTC-binding factor like"/>
    <property type="match status" value="1"/>
</dbReference>
<evidence type="ECO:0000256" key="9">
    <source>
        <dbReference type="ARBA" id="ARBA00023159"/>
    </source>
</evidence>
<feature type="domain" description="C2H2-type" evidence="16">
    <location>
        <begin position="587"/>
        <end position="605"/>
    </location>
</feature>
<feature type="domain" description="C2H2-type" evidence="16">
    <location>
        <begin position="469"/>
        <end position="493"/>
    </location>
</feature>
<evidence type="ECO:0000256" key="1">
    <source>
        <dbReference type="ARBA" id="ARBA00004123"/>
    </source>
</evidence>
<evidence type="ECO:0000256" key="4">
    <source>
        <dbReference type="ARBA" id="ARBA00022737"/>
    </source>
</evidence>
<feature type="domain" description="C2H2-type" evidence="16">
    <location>
        <begin position="555"/>
        <end position="583"/>
    </location>
</feature>
<accession>A0A452GII1</accession>
<dbReference type="GO" id="GO:0000981">
    <property type="term" value="F:DNA-binding transcription factor activity, RNA polymerase II-specific"/>
    <property type="evidence" value="ECO:0007669"/>
    <property type="project" value="TreeGrafter"/>
</dbReference>
<dbReference type="FunFam" id="3.30.160.60:FF:000373">
    <property type="entry name" value="Putative transcriptional repressor ctcf"/>
    <property type="match status" value="1"/>
</dbReference>
<comment type="similarity">
    <text evidence="12">Belongs to the CTCF zinc-finger protein family.</text>
</comment>
<feature type="chain" id="PRO_5019373297" description="CCCTC-binding factor" evidence="15">
    <location>
        <begin position="32"/>
        <end position="692"/>
    </location>
</feature>
<sequence>MWSWCELNIRAMRSLSSFLCCLLGQVHLVMASQDSALPEPFTKIKGAERTWDKAREDDGGGKISWVKERNSICDPDAEGLNGVPLAKQLEEGGNLELSPSPVQGEKHLIMLQTVHLKEGEDELQGVSQLNIQTQSGVHMVVQRGASVLQPLVVVQQGVGAQQNLPTGVAISIQDGVYTFHDVEVMQINVLQEKVQTKDEENLSLDKPPGMLLIKIDRSKDLHAVEGKVQQLPPNEEGTEKDIFTAEKAKILSCKAKDDMSASHCEHKEQEEQAVIKNTDALETQKNTQHRKKGKKMIFHCDLCAFTSLRMSSLNRHMKTHSDEKPHVCHLCLKAFRTVTLLRNHVNTHTGTRPYKCSDCEMAFVTSGELARHRRYKHTLEKPFKCSMCKYSSVEASKLKRHIRSHTGERPYNCYLCSYASKDTYKLKRHMVTHSGEKPYECYVCQARFTQSGTMKIHILQKHSENVPRYQCPHCNTFIARKSDLGVHLRNLHSYLTVATKCCYCEALFHERYALIQHKKTHRNEKRFKCDQCSYACKQERHLIVHKRTHTGEKPFTCVCCSKCFRQKQLLTVHFRKYHDSNFKPMVYECPKCGKGYSRWSNMHKHSESCGLVRAKSVTRRKGSKGKKKRCDRLKHDVKQEAVDLGSFQDVSFVNTECCASEIVPVVYGIETSTPMEQKTEITCEMILNMMDK</sequence>
<dbReference type="Gene3D" id="3.30.160.60">
    <property type="entry name" value="Classic Zinc Finger"/>
    <property type="match status" value="9"/>
</dbReference>
<name>A0A452GII1_9SAUR</name>
<evidence type="ECO:0000256" key="14">
    <source>
        <dbReference type="PROSITE-ProRule" id="PRU00042"/>
    </source>
</evidence>
<feature type="domain" description="C2H2-type" evidence="16">
    <location>
        <begin position="499"/>
        <end position="526"/>
    </location>
</feature>
<keyword evidence="6" id="KW-0862">Zinc</keyword>
<dbReference type="Ensembl" id="ENSGAGT00000001653.1">
    <property type="protein sequence ID" value="ENSGAGP00000001455.1"/>
    <property type="gene ID" value="ENSGAGG00000001169.1"/>
</dbReference>
<feature type="domain" description="C2H2-type" evidence="16">
    <location>
        <begin position="411"/>
        <end position="438"/>
    </location>
</feature>
<dbReference type="SMART" id="SM00355">
    <property type="entry name" value="ZnF_C2H2"/>
    <property type="match status" value="11"/>
</dbReference>
<keyword evidence="9" id="KW-0010">Activator</keyword>
<dbReference type="FunFam" id="3.30.160.60:FF:000283">
    <property type="entry name" value="Putative transcriptional repressor ctcf"/>
    <property type="match status" value="1"/>
</dbReference>
<dbReference type="PANTHER" id="PTHR24379:SF81">
    <property type="entry name" value="CCCTC-BINDING FACTOR LIKE"/>
    <property type="match status" value="1"/>
</dbReference>
<dbReference type="InterPro" id="IPR013087">
    <property type="entry name" value="Znf_C2H2_type"/>
</dbReference>
<reference evidence="17" key="2">
    <citation type="submission" date="2025-08" db="UniProtKB">
        <authorList>
            <consortium name="Ensembl"/>
        </authorList>
    </citation>
    <scope>IDENTIFICATION</scope>
</reference>
<dbReference type="GO" id="GO:0008270">
    <property type="term" value="F:zinc ion binding"/>
    <property type="evidence" value="ECO:0007669"/>
    <property type="project" value="UniProtKB-KW"/>
</dbReference>
<evidence type="ECO:0000259" key="16">
    <source>
        <dbReference type="PROSITE" id="PS50157"/>
    </source>
</evidence>
<reference evidence="18" key="1">
    <citation type="journal article" date="2017" name="PLoS ONE">
        <title>The Agassiz's desert tortoise genome provides a resource for the conservation of a threatened species.</title>
        <authorList>
            <person name="Tollis M."/>
            <person name="DeNardo D.F."/>
            <person name="Cornelius J.A."/>
            <person name="Dolby G.A."/>
            <person name="Edwards T."/>
            <person name="Henen B.T."/>
            <person name="Karl A.E."/>
            <person name="Murphy R.W."/>
            <person name="Kusumi K."/>
        </authorList>
    </citation>
    <scope>NUCLEOTIDE SEQUENCE [LARGE SCALE GENOMIC DNA]</scope>
</reference>
<dbReference type="FunFam" id="3.30.160.60:FF:000420">
    <property type="entry name" value="Putative transcriptional repressor ctcf"/>
    <property type="match status" value="1"/>
</dbReference>
<dbReference type="InterPro" id="IPR036236">
    <property type="entry name" value="Znf_C2H2_sf"/>
</dbReference>
<evidence type="ECO:0000256" key="12">
    <source>
        <dbReference type="ARBA" id="ARBA00061457"/>
    </source>
</evidence>
<reference evidence="17" key="3">
    <citation type="submission" date="2025-09" db="UniProtKB">
        <authorList>
            <consortium name="Ensembl"/>
        </authorList>
    </citation>
    <scope>IDENTIFICATION</scope>
</reference>
<evidence type="ECO:0000256" key="5">
    <source>
        <dbReference type="ARBA" id="ARBA00022771"/>
    </source>
</evidence>
<dbReference type="FunFam" id="3.30.160.60:FF:000222">
    <property type="entry name" value="Putative transcriptional repressor ctcf"/>
    <property type="match status" value="1"/>
</dbReference>
<evidence type="ECO:0000256" key="8">
    <source>
        <dbReference type="ARBA" id="ARBA00023125"/>
    </source>
</evidence>
<keyword evidence="18" id="KW-1185">Reference proteome</keyword>
<dbReference type="SUPFAM" id="SSF57667">
    <property type="entry name" value="beta-beta-alpha zinc fingers"/>
    <property type="match status" value="5"/>
</dbReference>
<proteinExistence type="inferred from homology"/>
<feature type="domain" description="C2H2-type" evidence="16">
    <location>
        <begin position="439"/>
        <end position="467"/>
    </location>
</feature>
<feature type="domain" description="C2H2-type" evidence="16">
    <location>
        <begin position="527"/>
        <end position="554"/>
    </location>
</feature>
<dbReference type="GO" id="GO:0000977">
    <property type="term" value="F:RNA polymerase II transcription regulatory region sequence-specific DNA binding"/>
    <property type="evidence" value="ECO:0007669"/>
    <property type="project" value="TreeGrafter"/>
</dbReference>
<evidence type="ECO:0000313" key="18">
    <source>
        <dbReference type="Proteomes" id="UP000291020"/>
    </source>
</evidence>
<keyword evidence="7" id="KW-0805">Transcription regulation</keyword>
<keyword evidence="15" id="KW-0732">Signal</keyword>
<keyword evidence="5 14" id="KW-0863">Zinc-finger</keyword>
<comment type="subcellular location">
    <subcellularLocation>
        <location evidence="1">Nucleus</location>
    </subcellularLocation>
</comment>
<keyword evidence="2" id="KW-0678">Repressor</keyword>
<evidence type="ECO:0000256" key="15">
    <source>
        <dbReference type="SAM" id="SignalP"/>
    </source>
</evidence>
<evidence type="ECO:0000256" key="11">
    <source>
        <dbReference type="ARBA" id="ARBA00023242"/>
    </source>
</evidence>
<dbReference type="GO" id="GO:0010557">
    <property type="term" value="P:positive regulation of macromolecule biosynthetic process"/>
    <property type="evidence" value="ECO:0007669"/>
    <property type="project" value="UniProtKB-ARBA"/>
</dbReference>
<protein>
    <recommendedName>
        <fullName evidence="13">CCCTC-binding factor</fullName>
    </recommendedName>
</protein>
<keyword evidence="10" id="KW-0804">Transcription</keyword>
<dbReference type="Proteomes" id="UP000291020">
    <property type="component" value="Unassembled WGS sequence"/>
</dbReference>
<feature type="domain" description="C2H2-type" evidence="16">
    <location>
        <begin position="298"/>
        <end position="325"/>
    </location>
</feature>
<feature type="domain" description="C2H2-type" evidence="16">
    <location>
        <begin position="354"/>
        <end position="382"/>
    </location>
</feature>
<evidence type="ECO:0000256" key="6">
    <source>
        <dbReference type="ARBA" id="ARBA00022833"/>
    </source>
</evidence>
<dbReference type="PROSITE" id="PS00028">
    <property type="entry name" value="ZINC_FINGER_C2H2_1"/>
    <property type="match status" value="7"/>
</dbReference>
<keyword evidence="4" id="KW-0677">Repeat</keyword>
<dbReference type="GO" id="GO:0005634">
    <property type="term" value="C:nucleus"/>
    <property type="evidence" value="ECO:0007669"/>
    <property type="project" value="UniProtKB-SubCell"/>
</dbReference>
<feature type="signal peptide" evidence="15">
    <location>
        <begin position="1"/>
        <end position="31"/>
    </location>
</feature>
<evidence type="ECO:0000256" key="7">
    <source>
        <dbReference type="ARBA" id="ARBA00023015"/>
    </source>
</evidence>
<dbReference type="AlphaFoldDB" id="A0A452GII1"/>
<dbReference type="PANTHER" id="PTHR24379">
    <property type="entry name" value="KRAB AND ZINC FINGER DOMAIN-CONTAINING"/>
    <property type="match status" value="1"/>
</dbReference>